<feature type="coiled-coil region" evidence="6">
    <location>
        <begin position="708"/>
        <end position="753"/>
    </location>
</feature>
<dbReference type="PRINTS" id="PR00996">
    <property type="entry name" value="CHERMTFRASE"/>
</dbReference>
<dbReference type="SUPFAM" id="SSF53335">
    <property type="entry name" value="S-adenosyl-L-methionine-dependent methyltransferases"/>
    <property type="match status" value="1"/>
</dbReference>
<dbReference type="SUPFAM" id="SSF52172">
    <property type="entry name" value="CheY-like"/>
    <property type="match status" value="1"/>
</dbReference>
<dbReference type="InterPro" id="IPR022641">
    <property type="entry name" value="CheR_N"/>
</dbReference>
<dbReference type="Gene3D" id="1.10.287.130">
    <property type="match status" value="1"/>
</dbReference>
<dbReference type="Pfam" id="PF00072">
    <property type="entry name" value="Response_reg"/>
    <property type="match status" value="1"/>
</dbReference>
<dbReference type="PROSITE" id="PS50122">
    <property type="entry name" value="CHEB"/>
    <property type="match status" value="1"/>
</dbReference>
<feature type="domain" description="Histidine kinase" evidence="8">
    <location>
        <begin position="1032"/>
        <end position="1249"/>
    </location>
</feature>
<dbReference type="InterPro" id="IPR000673">
    <property type="entry name" value="Sig_transdc_resp-reg_Me-estase"/>
</dbReference>
<dbReference type="SMART" id="SM00448">
    <property type="entry name" value="REC"/>
    <property type="match status" value="1"/>
</dbReference>
<dbReference type="EMBL" id="JACJQY010000023">
    <property type="protein sequence ID" value="MBD2318048.1"/>
    <property type="molecule type" value="Genomic_DNA"/>
</dbReference>
<dbReference type="Pfam" id="PF03705">
    <property type="entry name" value="CheR_N"/>
    <property type="match status" value="1"/>
</dbReference>
<evidence type="ECO:0000259" key="11">
    <source>
        <dbReference type="PROSITE" id="PS50123"/>
    </source>
</evidence>
<dbReference type="InterPro" id="IPR005467">
    <property type="entry name" value="His_kinase_dom"/>
</dbReference>
<dbReference type="InterPro" id="IPR035965">
    <property type="entry name" value="PAS-like_dom_sf"/>
</dbReference>
<dbReference type="InterPro" id="IPR035909">
    <property type="entry name" value="CheB_C"/>
</dbReference>
<dbReference type="RefSeq" id="WP_190578849.1">
    <property type="nucleotide sequence ID" value="NZ_CAWPQU010000016.1"/>
</dbReference>
<dbReference type="SMART" id="SM00138">
    <property type="entry name" value="MeTrc"/>
    <property type="match status" value="1"/>
</dbReference>
<keyword evidence="3" id="KW-0808">Transferase</keyword>
<dbReference type="Pfam" id="PF01739">
    <property type="entry name" value="CheR"/>
    <property type="match status" value="1"/>
</dbReference>
<dbReference type="EC" id="2.7.13.3" evidence="2"/>
<dbReference type="Proteomes" id="UP000618445">
    <property type="component" value="Unassembled WGS sequence"/>
</dbReference>
<feature type="active site" evidence="4">
    <location>
        <position position="37"/>
    </location>
</feature>
<dbReference type="Pfam" id="PF02518">
    <property type="entry name" value="HATPase_c"/>
    <property type="match status" value="1"/>
</dbReference>
<evidence type="ECO:0000256" key="5">
    <source>
        <dbReference type="PROSITE-ProRule" id="PRU00169"/>
    </source>
</evidence>
<sequence length="1420" mass="158767">MNSESASSPDETRFSDLLPPSEQSSQKCLKIVGIGASAGGLEAFTQILQNLPNNTGMGFVLIQHLAPQHDSQLSEILRNVAQMPVNEAREGMKISPNHVYIIPPNTLMTLEQGVLRLEPRRRVKGRYMVIDGFFKSLANLGEEAIAVILSGNNEDGTAGLGAIKAAGGVTFAQDLASAEFPTMPMIAIASGYVDFVLSPEEIAAELVNISTGSESEASVSTAITVYEPDEQSALVFTESWESREALPIIFRLLQNAMGTDFSHYKQGTIRRRILRRMGLLKIQTVEDYTVHLQEHPIEVERLYNDILISVTSFFRDPDSFAALQKLVFPVISQNKSLDLPIRIWVAGCATGEEVYSIAISLLEFLDDRPVKPAIQIFATDISEGAIEKARLGIYHQSLLVDVSPDRLRRFFTPVEGGYQIGKSVRELCVFARQNLTSDPPFSRLDLISCRNMLIYLEPVLQKKVMPIFHYALNANGFLMLGSSEGIGKAGVLFEIVDKKNRIYKSKITASSRINFNFIKSTHVSEPMYLAKRPEVSEVSVEVNLEQIADQVVLSRYAPAGVIINSELEILQFRGNTSPYLEPSPGKASLNLLKMTRLELRLELRLAIYSAKEKDLPITKDGIEVSQSILVKLDVIPLRANGDQYFLVLFENRPMPILLASAPTSSTKPRKERSNSADIEVVRLTHELEKTKEYLRSIIETQDVNNQDLKVAGEEILSSNEELQSANEELETAKEEIQATNEELSTINEELRSRNIQLHQVNNDMQNLLSSVNIPILMLSGDLRIRRFTPTTEQLFNLISSDVGRPFSDIQNNLNVENLRQLLTTVIDTLIPYEQDVQDHSGHWFSMRIRPYRTTDNRIDGVVISLFDIDHLKRNALELESSRNYATAIIETLRQPLVVLNADLQVITANSAFYQIFQIHPHHTEQKSIFALGHGDWDIPKLRSLLHEILLLDISVQDYEVTQDFTHLGRRTMLLNACQIDQGNVGKMILLAIEDITERNLQKQQLVTRNQTLSETMIAYERANRAKSEFLGNISHELRTPLNSIMGFTQILQDAPHLDAESQEYLGIISQSSEHLLLLIEDLLDISRIEANKIKIEPNILSLSNFLEITVSMVYTKAIQKNIVFIPQFASDLPETIYADEKRLRQVLLNLLSNAIKFTDAGEITFSVTQSSNQLIQFAIADTGIGIAQAELKKIFLPFEQVSKADLNPSGAGLGLAISQSLVTKMGGEIKVVSEIGVGSTFSFELDLRGNQGQSLIMPSQVAIALLPAQSESPQIARLFEESAAIVNIVNNEELASPRSLSILVAEDVEYNQLLLQKFLQRLGYSPDMARNGLEVLTKLREKHYDVILMDIYMPELDGIETTKRIVAELEQGSRPYIIAVTANVTTEDREQYAAIGIDTCISKPIDLAQLERTLSQFRKV</sequence>
<feature type="region of interest" description="Disordered" evidence="7">
    <location>
        <begin position="1"/>
        <end position="21"/>
    </location>
</feature>
<dbReference type="SUPFAM" id="SSF55874">
    <property type="entry name" value="ATPase domain of HSP90 chaperone/DNA topoisomerase II/histidine kinase"/>
    <property type="match status" value="1"/>
</dbReference>
<keyword evidence="4" id="KW-0378">Hydrolase</keyword>
<evidence type="ECO:0000259" key="8">
    <source>
        <dbReference type="PROSITE" id="PS50109"/>
    </source>
</evidence>
<organism evidence="12 13">
    <name type="scientific">Phormidium tenue FACHB-1050</name>
    <dbReference type="NCBI Taxonomy" id="2692857"/>
    <lineage>
        <taxon>Bacteria</taxon>
        <taxon>Bacillati</taxon>
        <taxon>Cyanobacteriota</taxon>
        <taxon>Cyanophyceae</taxon>
        <taxon>Oscillatoriophycideae</taxon>
        <taxon>Oscillatoriales</taxon>
        <taxon>Oscillatoriaceae</taxon>
        <taxon>Phormidium</taxon>
    </lineage>
</organism>
<dbReference type="InterPro" id="IPR001789">
    <property type="entry name" value="Sig_transdc_resp-reg_receiver"/>
</dbReference>
<dbReference type="InterPro" id="IPR003594">
    <property type="entry name" value="HATPase_dom"/>
</dbReference>
<feature type="domain" description="CheR-type methyltransferase" evidence="11">
    <location>
        <begin position="251"/>
        <end position="486"/>
    </location>
</feature>
<dbReference type="PROSITE" id="PS50110">
    <property type="entry name" value="RESPONSE_REGULATORY"/>
    <property type="match status" value="1"/>
</dbReference>
<evidence type="ECO:0000256" key="3">
    <source>
        <dbReference type="ARBA" id="ARBA00022777"/>
    </source>
</evidence>
<evidence type="ECO:0000256" key="4">
    <source>
        <dbReference type="PROSITE-ProRule" id="PRU00050"/>
    </source>
</evidence>
<dbReference type="PANTHER" id="PTHR24422:SF27">
    <property type="entry name" value="PROTEIN-GLUTAMATE O-METHYLTRANSFERASE"/>
    <property type="match status" value="1"/>
</dbReference>
<dbReference type="InterPro" id="IPR003661">
    <property type="entry name" value="HisK_dim/P_dom"/>
</dbReference>
<evidence type="ECO:0000256" key="7">
    <source>
        <dbReference type="SAM" id="MobiDB-lite"/>
    </source>
</evidence>
<dbReference type="CDD" id="cd16922">
    <property type="entry name" value="HATPase_EvgS-ArcB-TorS-like"/>
    <property type="match status" value="1"/>
</dbReference>
<dbReference type="SUPFAM" id="SSF47757">
    <property type="entry name" value="Chemotaxis receptor methyltransferase CheR, N-terminal domain"/>
    <property type="match status" value="1"/>
</dbReference>
<name>A0ABR8CBB5_9CYAN</name>
<dbReference type="SMART" id="SM00387">
    <property type="entry name" value="HATPase_c"/>
    <property type="match status" value="1"/>
</dbReference>
<dbReference type="InterPro" id="IPR029063">
    <property type="entry name" value="SAM-dependent_MTases_sf"/>
</dbReference>
<dbReference type="InterPro" id="IPR022642">
    <property type="entry name" value="CheR_C"/>
</dbReference>
<keyword evidence="6" id="KW-0175">Coiled coil</keyword>
<dbReference type="Pfam" id="PF00512">
    <property type="entry name" value="HisKA"/>
    <property type="match status" value="1"/>
</dbReference>
<dbReference type="SUPFAM" id="SSF52738">
    <property type="entry name" value="Methylesterase CheB, C-terminal domain"/>
    <property type="match status" value="1"/>
</dbReference>
<keyword evidence="3" id="KW-0418">Kinase</keyword>
<dbReference type="Pfam" id="PF01339">
    <property type="entry name" value="CheB_methylest"/>
    <property type="match status" value="1"/>
</dbReference>
<evidence type="ECO:0000259" key="10">
    <source>
        <dbReference type="PROSITE" id="PS50122"/>
    </source>
</evidence>
<evidence type="ECO:0000256" key="1">
    <source>
        <dbReference type="ARBA" id="ARBA00000085"/>
    </source>
</evidence>
<proteinExistence type="predicted"/>
<dbReference type="SMART" id="SM00091">
    <property type="entry name" value="PAS"/>
    <property type="match status" value="2"/>
</dbReference>
<feature type="domain" description="CheB-type methylesterase" evidence="10">
    <location>
        <begin position="30"/>
        <end position="207"/>
    </location>
</feature>
<dbReference type="Gene3D" id="3.40.50.150">
    <property type="entry name" value="Vaccinia Virus protein VP39"/>
    <property type="match status" value="1"/>
</dbReference>
<dbReference type="Gene3D" id="3.40.50.2300">
    <property type="match status" value="1"/>
</dbReference>
<dbReference type="InterPro" id="IPR000014">
    <property type="entry name" value="PAS"/>
</dbReference>
<keyword evidence="4" id="KW-0145">Chemotaxis</keyword>
<dbReference type="CDD" id="cd17546">
    <property type="entry name" value="REC_hyHK_CKI1_RcsC-like"/>
    <property type="match status" value="1"/>
</dbReference>
<dbReference type="InterPro" id="IPR036890">
    <property type="entry name" value="HATPase_C_sf"/>
</dbReference>
<evidence type="ECO:0000259" key="9">
    <source>
        <dbReference type="PROSITE" id="PS50110"/>
    </source>
</evidence>
<feature type="modified residue" description="4-aspartylphosphate" evidence="5">
    <location>
        <position position="1350"/>
    </location>
</feature>
<dbReference type="Gene3D" id="3.40.50.180">
    <property type="entry name" value="Methylesterase CheB, C-terminal domain"/>
    <property type="match status" value="1"/>
</dbReference>
<dbReference type="InterPro" id="IPR036097">
    <property type="entry name" value="HisK_dim/P_sf"/>
</dbReference>
<dbReference type="SUPFAM" id="SSF47384">
    <property type="entry name" value="Homodimeric domain of signal transducing histidine kinase"/>
    <property type="match status" value="1"/>
</dbReference>
<evidence type="ECO:0000313" key="12">
    <source>
        <dbReference type="EMBL" id="MBD2318048.1"/>
    </source>
</evidence>
<dbReference type="SMART" id="SM00388">
    <property type="entry name" value="HisKA"/>
    <property type="match status" value="1"/>
</dbReference>
<dbReference type="InterPro" id="IPR050903">
    <property type="entry name" value="Bact_Chemotaxis_MeTrfase"/>
</dbReference>
<feature type="active site" evidence="4">
    <location>
        <position position="155"/>
    </location>
</feature>
<dbReference type="InterPro" id="IPR011006">
    <property type="entry name" value="CheY-like_superfamily"/>
</dbReference>
<dbReference type="CDD" id="cd00082">
    <property type="entry name" value="HisKA"/>
    <property type="match status" value="1"/>
</dbReference>
<evidence type="ECO:0000256" key="6">
    <source>
        <dbReference type="SAM" id="Coils"/>
    </source>
</evidence>
<evidence type="ECO:0000256" key="2">
    <source>
        <dbReference type="ARBA" id="ARBA00012438"/>
    </source>
</evidence>
<evidence type="ECO:0000313" key="13">
    <source>
        <dbReference type="Proteomes" id="UP000618445"/>
    </source>
</evidence>
<dbReference type="Gene3D" id="3.30.450.20">
    <property type="entry name" value="PAS domain"/>
    <property type="match status" value="2"/>
</dbReference>
<keyword evidence="5" id="KW-0597">Phosphoprotein</keyword>
<dbReference type="Gene3D" id="3.30.565.10">
    <property type="entry name" value="Histidine kinase-like ATPase, C-terminal domain"/>
    <property type="match status" value="1"/>
</dbReference>
<feature type="active site" evidence="4">
    <location>
        <position position="64"/>
    </location>
</feature>
<dbReference type="SUPFAM" id="SSF55785">
    <property type="entry name" value="PYP-like sensor domain (PAS domain)"/>
    <property type="match status" value="2"/>
</dbReference>
<feature type="domain" description="Response regulatory" evidence="9">
    <location>
        <begin position="1301"/>
        <end position="1418"/>
    </location>
</feature>
<protein>
    <recommendedName>
        <fullName evidence="2">histidine kinase</fullName>
        <ecNumber evidence="2">2.7.13.3</ecNumber>
    </recommendedName>
</protein>
<dbReference type="CDD" id="cd16434">
    <property type="entry name" value="CheB-CheR_fusion"/>
    <property type="match status" value="1"/>
</dbReference>
<dbReference type="InterPro" id="IPR000780">
    <property type="entry name" value="CheR_MeTrfase"/>
</dbReference>
<keyword evidence="13" id="KW-1185">Reference proteome</keyword>
<dbReference type="PROSITE" id="PS50123">
    <property type="entry name" value="CHER"/>
    <property type="match status" value="1"/>
</dbReference>
<dbReference type="PANTHER" id="PTHR24422">
    <property type="entry name" value="CHEMOTAXIS PROTEIN METHYLTRANSFERASE"/>
    <property type="match status" value="1"/>
</dbReference>
<comment type="catalytic activity">
    <reaction evidence="1">
        <text>ATP + protein L-histidine = ADP + protein N-phospho-L-histidine.</text>
        <dbReference type="EC" id="2.7.13.3"/>
    </reaction>
</comment>
<dbReference type="Pfam" id="PF13596">
    <property type="entry name" value="PAS_10"/>
    <property type="match status" value="1"/>
</dbReference>
<reference evidence="12 13" key="1">
    <citation type="journal article" date="2020" name="ISME J.">
        <title>Comparative genomics reveals insights into cyanobacterial evolution and habitat adaptation.</title>
        <authorList>
            <person name="Chen M.Y."/>
            <person name="Teng W.K."/>
            <person name="Zhao L."/>
            <person name="Hu C.X."/>
            <person name="Zhou Y.K."/>
            <person name="Han B.P."/>
            <person name="Song L.R."/>
            <person name="Shu W.S."/>
        </authorList>
    </citation>
    <scope>NUCLEOTIDE SEQUENCE [LARGE SCALE GENOMIC DNA]</scope>
    <source>
        <strain evidence="12 13">FACHB-1050</strain>
    </source>
</reference>
<accession>A0ABR8CBB5</accession>
<dbReference type="PROSITE" id="PS50109">
    <property type="entry name" value="HIS_KIN"/>
    <property type="match status" value="1"/>
</dbReference>
<comment type="caution">
    <text evidence="12">The sequence shown here is derived from an EMBL/GenBank/DDBJ whole genome shotgun (WGS) entry which is preliminary data.</text>
</comment>
<dbReference type="Pfam" id="PF13188">
    <property type="entry name" value="PAS_8"/>
    <property type="match status" value="1"/>
</dbReference>
<gene>
    <name evidence="12" type="ORF">H6G05_14485</name>
</gene>